<sequence>MKKDTGFSSRETNKGQVREFSEIKAAEKLYEQKTYFKNRLLKKNRHLSKWAARNSYGAYRVYNRDIPEIPLSVDIYTDFPSGIRYAVVFLYERPYKTSGSEEERWLESMLAILSDTLSIPEDNIFSRIRKKQRGNNQYGKIVDTGSEKTVRPDNEKTPDDFEITVKEGELGFIVRPQTYLDTGLFIDHRILRNRICFESKGKKILNLFCYTGSFSVFGAHGGGVVTSVDISNTYLGWAKKNFELNGINSLSHEFIREDVFLFLKKALEKKEKWDIIILDPPTFSNSKKMKDFLDINRHWPLLCAECILLLNRGGTLYFSTNSKKLKFSGNLLQEKINRLAKGKDHSLQELKIKDITASTIPEDFKDSKIHKVWEIKL</sequence>
<evidence type="ECO:0000256" key="3">
    <source>
        <dbReference type="ARBA" id="ARBA00022691"/>
    </source>
</evidence>
<keyword evidence="2" id="KW-0808">Transferase</keyword>
<evidence type="ECO:0000256" key="1">
    <source>
        <dbReference type="ARBA" id="ARBA00022603"/>
    </source>
</evidence>
<dbReference type="CDD" id="cd02440">
    <property type="entry name" value="AdoMet_MTases"/>
    <property type="match status" value="1"/>
</dbReference>
<dbReference type="GO" id="GO:0008168">
    <property type="term" value="F:methyltransferase activity"/>
    <property type="evidence" value="ECO:0007669"/>
    <property type="project" value="UniProtKB-KW"/>
</dbReference>
<dbReference type="InterPro" id="IPR029063">
    <property type="entry name" value="SAM-dependent_MTases_sf"/>
</dbReference>
<dbReference type="PANTHER" id="PTHR43042">
    <property type="entry name" value="SAM-DEPENDENT METHYLTRANSFERASE"/>
    <property type="match status" value="1"/>
</dbReference>
<protein>
    <submittedName>
        <fullName evidence="5">Class I SAM-dependent methyltransferase</fullName>
    </submittedName>
</protein>
<dbReference type="AlphaFoldDB" id="A0A9D9HNC0"/>
<organism evidence="5 6">
    <name type="scientific">Candidatus Gallitreponema excrementavium</name>
    <dbReference type="NCBI Taxonomy" id="2840840"/>
    <lineage>
        <taxon>Bacteria</taxon>
        <taxon>Pseudomonadati</taxon>
        <taxon>Spirochaetota</taxon>
        <taxon>Spirochaetia</taxon>
        <taxon>Spirochaetales</taxon>
        <taxon>Candidatus Gallitreponema</taxon>
    </lineage>
</organism>
<keyword evidence="3" id="KW-0949">S-adenosyl-L-methionine</keyword>
<dbReference type="InterPro" id="IPR019614">
    <property type="entry name" value="SAM-dep_methyl-trfase"/>
</dbReference>
<dbReference type="PANTHER" id="PTHR43042:SF3">
    <property type="entry name" value="RIBOSOMAL RNA LARGE SUBUNIT METHYLTRANSFERASE YWBD-RELATED"/>
    <property type="match status" value="1"/>
</dbReference>
<evidence type="ECO:0000259" key="4">
    <source>
        <dbReference type="Pfam" id="PF10672"/>
    </source>
</evidence>
<dbReference type="EMBL" id="JADIMM010000023">
    <property type="protein sequence ID" value="MBO8456996.1"/>
    <property type="molecule type" value="Genomic_DNA"/>
</dbReference>
<comment type="caution">
    <text evidence="5">The sequence shown here is derived from an EMBL/GenBank/DDBJ whole genome shotgun (WGS) entry which is preliminary data.</text>
</comment>
<evidence type="ECO:0000313" key="6">
    <source>
        <dbReference type="Proteomes" id="UP000823638"/>
    </source>
</evidence>
<dbReference type="GO" id="GO:0032259">
    <property type="term" value="P:methylation"/>
    <property type="evidence" value="ECO:0007669"/>
    <property type="project" value="UniProtKB-KW"/>
</dbReference>
<dbReference type="Pfam" id="PF10672">
    <property type="entry name" value="Methyltrans_SAM"/>
    <property type="match status" value="1"/>
</dbReference>
<gene>
    <name evidence="5" type="ORF">IAA81_02060</name>
</gene>
<reference evidence="5" key="1">
    <citation type="submission" date="2020-10" db="EMBL/GenBank/DDBJ databases">
        <authorList>
            <person name="Gilroy R."/>
        </authorList>
    </citation>
    <scope>NUCLEOTIDE SEQUENCE</scope>
    <source>
        <strain evidence="5">10532</strain>
    </source>
</reference>
<accession>A0A9D9HNC0</accession>
<proteinExistence type="predicted"/>
<name>A0A9D9HNC0_9SPIR</name>
<keyword evidence="1 5" id="KW-0489">Methyltransferase</keyword>
<dbReference type="Gene3D" id="3.40.50.150">
    <property type="entry name" value="Vaccinia Virus protein VP39"/>
    <property type="match status" value="1"/>
</dbReference>
<dbReference type="Gene3D" id="3.30.750.80">
    <property type="entry name" value="RNA methyltransferase domain (HRMD) like"/>
    <property type="match status" value="1"/>
</dbReference>
<dbReference type="SUPFAM" id="SSF53335">
    <property type="entry name" value="S-adenosyl-L-methionine-dependent methyltransferases"/>
    <property type="match status" value="1"/>
</dbReference>
<reference evidence="5" key="2">
    <citation type="journal article" date="2021" name="PeerJ">
        <title>Extensive microbial diversity within the chicken gut microbiome revealed by metagenomics and culture.</title>
        <authorList>
            <person name="Gilroy R."/>
            <person name="Ravi A."/>
            <person name="Getino M."/>
            <person name="Pursley I."/>
            <person name="Horton D.L."/>
            <person name="Alikhan N.F."/>
            <person name="Baker D."/>
            <person name="Gharbi K."/>
            <person name="Hall N."/>
            <person name="Watson M."/>
            <person name="Adriaenssens E.M."/>
            <person name="Foster-Nyarko E."/>
            <person name="Jarju S."/>
            <person name="Secka A."/>
            <person name="Antonio M."/>
            <person name="Oren A."/>
            <person name="Chaudhuri R.R."/>
            <person name="La Ragione R."/>
            <person name="Hildebrand F."/>
            <person name="Pallen M.J."/>
        </authorList>
    </citation>
    <scope>NUCLEOTIDE SEQUENCE</scope>
    <source>
        <strain evidence="5">10532</strain>
    </source>
</reference>
<evidence type="ECO:0000313" key="5">
    <source>
        <dbReference type="EMBL" id="MBO8456996.1"/>
    </source>
</evidence>
<dbReference type="Proteomes" id="UP000823638">
    <property type="component" value="Unassembled WGS sequence"/>
</dbReference>
<evidence type="ECO:0000256" key="2">
    <source>
        <dbReference type="ARBA" id="ARBA00022679"/>
    </source>
</evidence>
<feature type="domain" description="S-adenosylmethionine-dependent methyltransferase" evidence="4">
    <location>
        <begin position="177"/>
        <end position="321"/>
    </location>
</feature>